<dbReference type="Gene3D" id="1.10.530.10">
    <property type="match status" value="1"/>
</dbReference>
<dbReference type="Proteomes" id="UP000438448">
    <property type="component" value="Unassembled WGS sequence"/>
</dbReference>
<accession>A0A7K0CZS8</accession>
<dbReference type="RefSeq" id="WP_194289780.1">
    <property type="nucleotide sequence ID" value="NZ_WEGK01000003.1"/>
</dbReference>
<reference evidence="4 5" key="1">
    <citation type="submission" date="2019-10" db="EMBL/GenBank/DDBJ databases">
        <title>Nocardia macrotermitis sp. nov. and Nocardia aurantia sp. nov., isolated from the gut of fungus growing-termite Macrotermes natalensis.</title>
        <authorList>
            <person name="Benndorf R."/>
            <person name="Schwitalla J."/>
            <person name="Martin K."/>
            <person name="De Beer W."/>
            <person name="Kaster A.-K."/>
            <person name="Vollmers J."/>
            <person name="Poulsen M."/>
            <person name="Beemelmanns C."/>
        </authorList>
    </citation>
    <scope>NUCLEOTIDE SEQUENCE [LARGE SCALE GENOMIC DNA]</scope>
    <source>
        <strain evidence="4 5">RB20</strain>
    </source>
</reference>
<dbReference type="SUPFAM" id="SSF51261">
    <property type="entry name" value="Duplicated hybrid motif"/>
    <property type="match status" value="1"/>
</dbReference>
<feature type="domain" description="Transglycosylase SLT" evidence="3">
    <location>
        <begin position="269"/>
        <end position="320"/>
    </location>
</feature>
<evidence type="ECO:0000259" key="2">
    <source>
        <dbReference type="Pfam" id="PF01551"/>
    </source>
</evidence>
<dbReference type="InterPro" id="IPR016047">
    <property type="entry name" value="M23ase_b-sheet_dom"/>
</dbReference>
<feature type="domain" description="M23ase beta-sheet core" evidence="2">
    <location>
        <begin position="76"/>
        <end position="170"/>
    </location>
</feature>
<dbReference type="InterPro" id="IPR023346">
    <property type="entry name" value="Lysozyme-like_dom_sf"/>
</dbReference>
<name>A0A7K0CZS8_9NOCA</name>
<dbReference type="CDD" id="cd13399">
    <property type="entry name" value="Slt35-like"/>
    <property type="match status" value="1"/>
</dbReference>
<dbReference type="Pfam" id="PF01551">
    <property type="entry name" value="Peptidase_M23"/>
    <property type="match status" value="1"/>
</dbReference>
<feature type="transmembrane region" description="Helical" evidence="1">
    <location>
        <begin position="6"/>
        <end position="24"/>
    </location>
</feature>
<dbReference type="PANTHER" id="PTHR21666">
    <property type="entry name" value="PEPTIDASE-RELATED"/>
    <property type="match status" value="1"/>
</dbReference>
<dbReference type="Gene3D" id="2.70.70.10">
    <property type="entry name" value="Glucose Permease (Domain IIA)"/>
    <property type="match status" value="1"/>
</dbReference>
<keyword evidence="1" id="KW-0472">Membrane</keyword>
<dbReference type="SUPFAM" id="SSF53955">
    <property type="entry name" value="Lysozyme-like"/>
    <property type="match status" value="1"/>
</dbReference>
<gene>
    <name evidence="4" type="ORF">NRB20_20340</name>
</gene>
<dbReference type="CDD" id="cd12797">
    <property type="entry name" value="M23_peptidase"/>
    <property type="match status" value="1"/>
</dbReference>
<dbReference type="InterPro" id="IPR031304">
    <property type="entry name" value="SLT_2"/>
</dbReference>
<dbReference type="PANTHER" id="PTHR21666:SF270">
    <property type="entry name" value="MUREIN HYDROLASE ACTIVATOR ENVC"/>
    <property type="match status" value="1"/>
</dbReference>
<keyword evidence="1" id="KW-0812">Transmembrane</keyword>
<evidence type="ECO:0000259" key="3">
    <source>
        <dbReference type="Pfam" id="PF13406"/>
    </source>
</evidence>
<evidence type="ECO:0000313" key="4">
    <source>
        <dbReference type="EMBL" id="MQY18950.1"/>
    </source>
</evidence>
<keyword evidence="1" id="KW-1133">Transmembrane helix</keyword>
<sequence length="399" mass="40952">MSAGWVVVPVAASVVLVVTVLVMMGSGDRTPTDPGCLPDLPRVNRTDPVASGAVVVPLPQGSYTVSSPFGPRAGGFHRGVDLAAPQGTPILAATEGVVVAAGPAQGFGNWIVLDTQRPDGVTSTVYGHMFADGVLVHVGDQVRARQQIGKVGAAGEATGAHLHFEVWPGGRLHSGGHAIDPLSWLANSATAGAQSTIEPAAVVSSRTARRRNALASSGCDPTPVANVSADGSLRAGSVPPEYDPWIRKSATQCPELSAPILAAELKQESGFNRWARSPAGALGPAQFMPGTWAMHGISAEGNGPPDPFSIPDAVMSQGKYACELISIMKHALADGRVHGDLTQLWLSAYNCGAANTLAQGGVCQNSETLAYVRNIPAMAAAFTAAGPQPDIRAESGGTR</sequence>
<dbReference type="InterPro" id="IPR011055">
    <property type="entry name" value="Dup_hybrid_motif"/>
</dbReference>
<comment type="caution">
    <text evidence="4">The sequence shown here is derived from an EMBL/GenBank/DDBJ whole genome shotgun (WGS) entry which is preliminary data.</text>
</comment>
<dbReference type="AlphaFoldDB" id="A0A7K0CZS8"/>
<protein>
    <submittedName>
        <fullName evidence="4">Uncharacterized protein</fullName>
    </submittedName>
</protein>
<keyword evidence="5" id="KW-1185">Reference proteome</keyword>
<dbReference type="InterPro" id="IPR050570">
    <property type="entry name" value="Cell_wall_metabolism_enzyme"/>
</dbReference>
<evidence type="ECO:0000313" key="5">
    <source>
        <dbReference type="Proteomes" id="UP000438448"/>
    </source>
</evidence>
<dbReference type="Pfam" id="PF13406">
    <property type="entry name" value="SLT_2"/>
    <property type="match status" value="1"/>
</dbReference>
<dbReference type="GO" id="GO:0004222">
    <property type="term" value="F:metalloendopeptidase activity"/>
    <property type="evidence" value="ECO:0007669"/>
    <property type="project" value="TreeGrafter"/>
</dbReference>
<evidence type="ECO:0000256" key="1">
    <source>
        <dbReference type="SAM" id="Phobius"/>
    </source>
</evidence>
<proteinExistence type="predicted"/>
<dbReference type="EMBL" id="WEGK01000003">
    <property type="protein sequence ID" value="MQY18950.1"/>
    <property type="molecule type" value="Genomic_DNA"/>
</dbReference>
<organism evidence="4 5">
    <name type="scientific">Nocardia macrotermitis</name>
    <dbReference type="NCBI Taxonomy" id="2585198"/>
    <lineage>
        <taxon>Bacteria</taxon>
        <taxon>Bacillati</taxon>
        <taxon>Actinomycetota</taxon>
        <taxon>Actinomycetes</taxon>
        <taxon>Mycobacteriales</taxon>
        <taxon>Nocardiaceae</taxon>
        <taxon>Nocardia</taxon>
    </lineage>
</organism>